<name>A0A0F9HMP9_9ZZZZ</name>
<proteinExistence type="predicted"/>
<dbReference type="EMBL" id="LAZR01014651">
    <property type="protein sequence ID" value="KKM16541.1"/>
    <property type="molecule type" value="Genomic_DNA"/>
</dbReference>
<reference evidence="1" key="1">
    <citation type="journal article" date="2015" name="Nature">
        <title>Complex archaea that bridge the gap between prokaryotes and eukaryotes.</title>
        <authorList>
            <person name="Spang A."/>
            <person name="Saw J.H."/>
            <person name="Jorgensen S.L."/>
            <person name="Zaremba-Niedzwiedzka K."/>
            <person name="Martijn J."/>
            <person name="Lind A.E."/>
            <person name="van Eijk R."/>
            <person name="Schleper C."/>
            <person name="Guy L."/>
            <person name="Ettema T.J."/>
        </authorList>
    </citation>
    <scope>NUCLEOTIDE SEQUENCE</scope>
</reference>
<gene>
    <name evidence="1" type="ORF">LCGC14_1684840</name>
</gene>
<dbReference type="AlphaFoldDB" id="A0A0F9HMP9"/>
<evidence type="ECO:0000313" key="1">
    <source>
        <dbReference type="EMBL" id="KKM16541.1"/>
    </source>
</evidence>
<protein>
    <submittedName>
        <fullName evidence="1">Uncharacterized protein</fullName>
    </submittedName>
</protein>
<sequence>MRNLLISFLENFNQQRHFQITKHKIGKKVLEEMNKNPLISKFQWIAVAGEEHNMLTVFSNHFVNSFLLFKNIN</sequence>
<accession>A0A0F9HMP9</accession>
<organism evidence="1">
    <name type="scientific">marine sediment metagenome</name>
    <dbReference type="NCBI Taxonomy" id="412755"/>
    <lineage>
        <taxon>unclassified sequences</taxon>
        <taxon>metagenomes</taxon>
        <taxon>ecological metagenomes</taxon>
    </lineage>
</organism>
<comment type="caution">
    <text evidence="1">The sequence shown here is derived from an EMBL/GenBank/DDBJ whole genome shotgun (WGS) entry which is preliminary data.</text>
</comment>